<evidence type="ECO:0000313" key="2">
    <source>
        <dbReference type="EMBL" id="RPD40818.1"/>
    </source>
</evidence>
<keyword evidence="3" id="KW-1185">Reference proteome</keyword>
<dbReference type="Proteomes" id="UP000279089">
    <property type="component" value="Unassembled WGS sequence"/>
</dbReference>
<evidence type="ECO:0000313" key="3">
    <source>
        <dbReference type="Proteomes" id="UP000279089"/>
    </source>
</evidence>
<gene>
    <name evidence="2" type="ORF">EG028_12365</name>
</gene>
<name>A0A3N4MBF5_9BACT</name>
<accession>A0A3N4MBF5</accession>
<feature type="coiled-coil region" evidence="1">
    <location>
        <begin position="54"/>
        <end position="108"/>
    </location>
</feature>
<keyword evidence="1" id="KW-0175">Coiled coil</keyword>
<comment type="caution">
    <text evidence="2">The sequence shown here is derived from an EMBL/GenBank/DDBJ whole genome shotgun (WGS) entry which is preliminary data.</text>
</comment>
<protein>
    <recommendedName>
        <fullName evidence="4">DUF4890 domain-containing protein</fullName>
    </recommendedName>
</protein>
<evidence type="ECO:0000256" key="1">
    <source>
        <dbReference type="SAM" id="Coils"/>
    </source>
</evidence>
<sequence length="211" mass="24306">MIFLALAVHTGYAQDSVKTKMKVRPNADLKLSDKQSLALQDINKSYMQSTQDIRKNKSLSKEDQKTKLDALQAERSGKIKEVLDAEQYAKWQQNREQMMAKADRYKHRSGKKGKSPREVPAKELGFTDSQVEELKAINKEYMAKGMALRGLDKDEKKTKMKALKDERQQKIKTALGDENYGKYETWEKERMKGMKEGMKDRKKKAPAAENL</sequence>
<proteinExistence type="predicted"/>
<reference evidence="3" key="1">
    <citation type="submission" date="2018-11" db="EMBL/GenBank/DDBJ databases">
        <title>Chitinophaga lutea sp.nov., isolate from arsenic contaminated soil.</title>
        <authorList>
            <person name="Zong Y."/>
        </authorList>
    </citation>
    <scope>NUCLEOTIDE SEQUENCE [LARGE SCALE GENOMIC DNA]</scope>
    <source>
        <strain evidence="3">YLT18</strain>
    </source>
</reference>
<evidence type="ECO:0008006" key="4">
    <source>
        <dbReference type="Google" id="ProtNLM"/>
    </source>
</evidence>
<dbReference type="EMBL" id="RMBX01000006">
    <property type="protein sequence ID" value="RPD40818.1"/>
    <property type="molecule type" value="Genomic_DNA"/>
</dbReference>
<organism evidence="2 3">
    <name type="scientific">Chitinophaga barathri</name>
    <dbReference type="NCBI Taxonomy" id="1647451"/>
    <lineage>
        <taxon>Bacteria</taxon>
        <taxon>Pseudomonadati</taxon>
        <taxon>Bacteroidota</taxon>
        <taxon>Chitinophagia</taxon>
        <taxon>Chitinophagales</taxon>
        <taxon>Chitinophagaceae</taxon>
        <taxon>Chitinophaga</taxon>
    </lineage>
</organism>
<dbReference type="AlphaFoldDB" id="A0A3N4MBF5"/>